<dbReference type="OrthoDB" id="1081166at2"/>
<proteinExistence type="predicted"/>
<dbReference type="Proteomes" id="UP000005141">
    <property type="component" value="Unassembled WGS sequence"/>
</dbReference>
<evidence type="ECO:0000256" key="1">
    <source>
        <dbReference type="SAM" id="SignalP"/>
    </source>
</evidence>
<name>G1WEL5_9BACT</name>
<dbReference type="EMBL" id="ADGI01000064">
    <property type="protein sequence ID" value="EGV29036.1"/>
    <property type="molecule type" value="Genomic_DNA"/>
</dbReference>
<organism evidence="2 3">
    <name type="scientific">Segatella oulorum F0390</name>
    <dbReference type="NCBI Taxonomy" id="702438"/>
    <lineage>
        <taxon>Bacteria</taxon>
        <taxon>Pseudomonadati</taxon>
        <taxon>Bacteroidota</taxon>
        <taxon>Bacteroidia</taxon>
        <taxon>Bacteroidales</taxon>
        <taxon>Prevotellaceae</taxon>
        <taxon>Segatella</taxon>
    </lineage>
</organism>
<dbReference type="RefSeq" id="WP_004381358.1">
    <property type="nucleotide sequence ID" value="NZ_JH114217.1"/>
</dbReference>
<keyword evidence="3" id="KW-1185">Reference proteome</keyword>
<evidence type="ECO:0000313" key="2">
    <source>
        <dbReference type="EMBL" id="EGV29036.1"/>
    </source>
</evidence>
<dbReference type="HOGENOM" id="CLU_035806_0_0_10"/>
<evidence type="ECO:0008006" key="4">
    <source>
        <dbReference type="Google" id="ProtNLM"/>
    </source>
</evidence>
<feature type="chain" id="PRO_5003426377" description="Lipoprotein" evidence="1">
    <location>
        <begin position="25"/>
        <end position="528"/>
    </location>
</feature>
<accession>G1WEL5</accession>
<protein>
    <recommendedName>
        <fullName evidence="4">Lipoprotein</fullName>
    </recommendedName>
</protein>
<dbReference type="PROSITE" id="PS51257">
    <property type="entry name" value="PROKAR_LIPOPROTEIN"/>
    <property type="match status" value="1"/>
</dbReference>
<feature type="signal peptide" evidence="1">
    <location>
        <begin position="1"/>
        <end position="24"/>
    </location>
</feature>
<sequence length="528" mass="58946">MKRNIFLFSVTALTMLLLSSCSNEVDSHVDGNTLLQTDTICRTTFTCETTPTTRAKLMWHSGTANNGAAVHWEVGDQIWVYESYGNRIASTGSNITATQADAKFYFPWLFRANSYKVNYLGHPSNTDGKGLTIRGQVWQGVADQTDHLKYYGDCAVGTATKVTNKTGQYTVRFTHLPAFLNILPYSTNALIRGGMVLKKVVIKSSNPLTGVFPDVGSYGLDLGHATNTGKQIEIFLNNGNGFAVDNDQVNQWRNGIYCVMVPGWHDLTIEYYCTSPITSMPLKFIKIIGAQNYAANTITNITADFSAMQFDFKYYLWDAGEGHDIFEGYAPNYWNWTTLQFAWPTASTDARINNQRRVDAAEQSAKFAPNLNQAIWYAESAPYYERDILWWHGGNQGQGGLWLKKLSVIAQQNGRSEASLAQSDRTGKDYTQRANQFTIVKRYYIAAGRPADIQNYFFVPAMGCFGYVGGQGVLTGSYSAYWLSTTYHEFGYTGNAYTFNFTRTGLANTIDIKPESMSQNALPVFNAQ</sequence>
<dbReference type="AlphaFoldDB" id="G1WEL5"/>
<keyword evidence="1" id="KW-0732">Signal</keyword>
<gene>
    <name evidence="2" type="ORF">HMPREF9431_02266</name>
</gene>
<dbReference type="PATRIC" id="fig|702438.4.peg.2380"/>
<dbReference type="GeneID" id="95426807"/>
<comment type="caution">
    <text evidence="2">The sequence shown here is derived from an EMBL/GenBank/DDBJ whole genome shotgun (WGS) entry which is preliminary data.</text>
</comment>
<evidence type="ECO:0000313" key="3">
    <source>
        <dbReference type="Proteomes" id="UP000005141"/>
    </source>
</evidence>
<reference evidence="2 3" key="1">
    <citation type="submission" date="2011-07" db="EMBL/GenBank/DDBJ databases">
        <title>The Genome Sequence of Prevotella oulorum F0390.</title>
        <authorList>
            <consortium name="The Broad Institute Genome Sequencing Platform"/>
            <consortium name="The Broad Institute Genome Sequencing Center for Infectious Disease"/>
            <person name="Earl A."/>
            <person name="Ward D."/>
            <person name="Feldgarden M."/>
            <person name="Gevers D."/>
            <person name="Izard J."/>
            <person name="Ganesan A."/>
            <person name="Baranova O.V."/>
            <person name="Blanton J.M."/>
            <person name="Tanner A.C."/>
            <person name="Dewhirst F.E."/>
            <person name="Young S.K."/>
            <person name="Zeng Q."/>
            <person name="Gargeya S."/>
            <person name="Fitzgerald M."/>
            <person name="Haas B."/>
            <person name="Abouelleil A."/>
            <person name="Alvarado L."/>
            <person name="Arachchi H.M."/>
            <person name="Berlin A."/>
            <person name="Brown A."/>
            <person name="Chapman S.B."/>
            <person name="Chen Z."/>
            <person name="Dunbar C."/>
            <person name="Freedman E."/>
            <person name="Gearin G."/>
            <person name="Gellesch M."/>
            <person name="Goldberg J."/>
            <person name="Griggs A."/>
            <person name="Gujja S."/>
            <person name="Heiman D."/>
            <person name="Howarth C."/>
            <person name="Larson L."/>
            <person name="Lui A."/>
            <person name="MacDonald P.J.P."/>
            <person name="Mehta T."/>
            <person name="Montmayeur A."/>
            <person name="Murphy C."/>
            <person name="Neiman D."/>
            <person name="Pearson M."/>
            <person name="Priest M."/>
            <person name="Roberts A."/>
            <person name="Saif S."/>
            <person name="Shea T."/>
            <person name="Shenoy N."/>
            <person name="Sisk P."/>
            <person name="Stolte C."/>
            <person name="Sykes S."/>
            <person name="Wortman J."/>
            <person name="Nusbaum C."/>
            <person name="Birren B."/>
        </authorList>
    </citation>
    <scope>NUCLEOTIDE SEQUENCE [LARGE SCALE GENOMIC DNA]</scope>
    <source>
        <strain evidence="2 3">F0390</strain>
    </source>
</reference>